<evidence type="ECO:0000259" key="15">
    <source>
        <dbReference type="Pfam" id="PF17753"/>
    </source>
</evidence>
<evidence type="ECO:0000259" key="16">
    <source>
        <dbReference type="Pfam" id="PF17786"/>
    </source>
</evidence>
<dbReference type="InterPro" id="IPR017853">
    <property type="entry name" value="GH"/>
</dbReference>
<evidence type="ECO:0000256" key="9">
    <source>
        <dbReference type="ARBA" id="ARBA00023295"/>
    </source>
</evidence>
<evidence type="ECO:0000256" key="12">
    <source>
        <dbReference type="ARBA" id="ARBA00041614"/>
    </source>
</evidence>
<accession>A0ABY9B3J6</accession>
<dbReference type="RefSeq" id="WP_341469501.1">
    <property type="nucleotide sequence ID" value="NZ_CP128399.1"/>
</dbReference>
<evidence type="ECO:0000259" key="17">
    <source>
        <dbReference type="Pfam" id="PF22666"/>
    </source>
</evidence>
<dbReference type="PANTHER" id="PTHR43730:SF1">
    <property type="entry name" value="BETA-MANNOSIDASE"/>
    <property type="match status" value="1"/>
</dbReference>
<feature type="domain" description="Beta-mannosidase-like galactose-binding" evidence="17">
    <location>
        <begin position="11"/>
        <end position="189"/>
    </location>
</feature>
<dbReference type="Pfam" id="PF17753">
    <property type="entry name" value="Ig_mannosidase"/>
    <property type="match status" value="1"/>
</dbReference>
<evidence type="ECO:0000256" key="10">
    <source>
        <dbReference type="ARBA" id="ARBA00038429"/>
    </source>
</evidence>
<evidence type="ECO:0000256" key="11">
    <source>
        <dbReference type="ARBA" id="ARBA00041069"/>
    </source>
</evidence>
<evidence type="ECO:0000256" key="13">
    <source>
        <dbReference type="SAM" id="MobiDB-lite"/>
    </source>
</evidence>
<organism evidence="18 19">
    <name type="scientific">Candidatus Chlorohelix allophototropha</name>
    <dbReference type="NCBI Taxonomy" id="3003348"/>
    <lineage>
        <taxon>Bacteria</taxon>
        <taxon>Bacillati</taxon>
        <taxon>Chloroflexota</taxon>
        <taxon>Chloroflexia</taxon>
        <taxon>Candidatus Chloroheliales</taxon>
        <taxon>Candidatus Chloroheliaceae</taxon>
        <taxon>Candidatus Chlorohelix</taxon>
    </lineage>
</organism>
<comment type="catalytic activity">
    <reaction evidence="1">
        <text>Hydrolysis of terminal, non-reducing beta-D-mannose residues in beta-D-mannosides.</text>
        <dbReference type="EC" id="3.2.1.25"/>
    </reaction>
</comment>
<dbReference type="InterPro" id="IPR008979">
    <property type="entry name" value="Galactose-bd-like_sf"/>
</dbReference>
<dbReference type="Pfam" id="PF00703">
    <property type="entry name" value="Glyco_hydro_2"/>
    <property type="match status" value="1"/>
</dbReference>
<feature type="domain" description="Glycoside hydrolase family 2 immunoglobulin-like beta-sandwich" evidence="14">
    <location>
        <begin position="198"/>
        <end position="305"/>
    </location>
</feature>
<dbReference type="PANTHER" id="PTHR43730">
    <property type="entry name" value="BETA-MANNOSIDASE"/>
    <property type="match status" value="1"/>
</dbReference>
<evidence type="ECO:0000256" key="4">
    <source>
        <dbReference type="ARBA" id="ARBA00011738"/>
    </source>
</evidence>
<comment type="similarity">
    <text evidence="10">Belongs to the glycosyl hydrolase 2 family. Beta-mannosidase B subfamily.</text>
</comment>
<dbReference type="SUPFAM" id="SSF49303">
    <property type="entry name" value="beta-Galactosidase/glucuronidase domain"/>
    <property type="match status" value="2"/>
</dbReference>
<feature type="region of interest" description="Disordered" evidence="13">
    <location>
        <begin position="483"/>
        <end position="502"/>
    </location>
</feature>
<dbReference type="InterPro" id="IPR041625">
    <property type="entry name" value="Beta-mannosidase_Ig"/>
</dbReference>
<keyword evidence="6" id="KW-0964">Secreted</keyword>
<protein>
    <recommendedName>
        <fullName evidence="11">Beta-mannosidase B</fullName>
        <ecNumber evidence="5">3.2.1.25</ecNumber>
    </recommendedName>
    <alternativeName>
        <fullName evidence="12">Mannanase B</fullName>
    </alternativeName>
</protein>
<keyword evidence="8" id="KW-0325">Glycoprotein</keyword>
<dbReference type="EMBL" id="CP128399">
    <property type="protein sequence ID" value="WJW67612.1"/>
    <property type="molecule type" value="Genomic_DNA"/>
</dbReference>
<evidence type="ECO:0000256" key="7">
    <source>
        <dbReference type="ARBA" id="ARBA00022801"/>
    </source>
</evidence>
<feature type="domain" description="Mannosidase Ig/CBM-like" evidence="16">
    <location>
        <begin position="670"/>
        <end position="752"/>
    </location>
</feature>
<dbReference type="Pfam" id="PF22666">
    <property type="entry name" value="Glyco_hydro_2_N2"/>
    <property type="match status" value="1"/>
</dbReference>
<dbReference type="InterPro" id="IPR050887">
    <property type="entry name" value="Beta-mannosidase_GH2"/>
</dbReference>
<comment type="subcellular location">
    <subcellularLocation>
        <location evidence="2">Secreted</location>
    </subcellularLocation>
</comment>
<dbReference type="GO" id="GO:0016787">
    <property type="term" value="F:hydrolase activity"/>
    <property type="evidence" value="ECO:0007669"/>
    <property type="project" value="UniProtKB-KW"/>
</dbReference>
<evidence type="ECO:0000256" key="6">
    <source>
        <dbReference type="ARBA" id="ARBA00022525"/>
    </source>
</evidence>
<dbReference type="Proteomes" id="UP001431572">
    <property type="component" value="Chromosome 1"/>
</dbReference>
<dbReference type="InterPro" id="IPR006102">
    <property type="entry name" value="Ig-like_GH2"/>
</dbReference>
<proteinExistence type="inferred from homology"/>
<evidence type="ECO:0000259" key="14">
    <source>
        <dbReference type="Pfam" id="PF00703"/>
    </source>
</evidence>
<dbReference type="SUPFAM" id="SSF49785">
    <property type="entry name" value="Galactose-binding domain-like"/>
    <property type="match status" value="1"/>
</dbReference>
<comment type="subunit">
    <text evidence="4">Homodimer.</text>
</comment>
<dbReference type="Pfam" id="PF17786">
    <property type="entry name" value="Mannosidase_ig"/>
    <property type="match status" value="1"/>
</dbReference>
<dbReference type="SUPFAM" id="SSF51445">
    <property type="entry name" value="(Trans)glycosidases"/>
    <property type="match status" value="1"/>
</dbReference>
<evidence type="ECO:0000313" key="18">
    <source>
        <dbReference type="EMBL" id="WJW67612.1"/>
    </source>
</evidence>
<dbReference type="InterPro" id="IPR013783">
    <property type="entry name" value="Ig-like_fold"/>
</dbReference>
<comment type="pathway">
    <text evidence="3">Glycan metabolism; N-glycan degradation.</text>
</comment>
<sequence length="833" mass="95101">MKEFLTLSAGWQFKQRDQSMQLEEDFNLLEGWNPTSVPGCIHTDLLGADLIPDPFYGMNEQEVQWVGESDWLYRYFFTIPDEFEKRPALDLCFDGLDTFATIWLNGKEILTTANMFVPYRVPIRGIAKVGHNELRILFESALRRGKELEQQYGKRAAWNTDTSRVYVRKAQYHYGWDWGPTLITAGIWREVRLEAYNARIDNIFCPAEVSEDLKSATVPVSVEIVNASSLPLSLNLILFDHYGIAISEATIPISDSKINQIFEISDPLLWEPSGRLGAQPQYRVEARLLYGEKELDNKACKFGIRRLRLLQNPLEGEEGSSFTFEVNNMPVFCRGANWIPADSFTTRVTRENYESWLQLAVTANMNMLRIWGGGIYEEEAFYDLCDELGIMVWQDFMFACGIYPAHPEFLKSVKVEAEATLRRLRNHPCLVLWNGNNEDYSIAQSLGVYDVNFEGDFTATAFPAREIYERLLPESCARLDPTRPYRPGSPYGGADADDPTQGDRHTWEIWHKQMAKYQDYRKFEGRFVSEFGMQGSPTLETLVSFLPPGELHHQSRTYEFHNKAPDGYRRLAVYLSDNLPTPANLEEYIYATQFIQAEALKYAVMDWKRRWQGKGKEYVSGVLVWQLNDCYPAISWAIADYLGKPKAAFYTLKRAFNHLAIGLDWASKNKATYWATNTDSRERNLTLELKVISLEGKELVSNRSEVTIPANCATELDELEFEAVEPLVIVAALLDNGEIVRCASLWQEPFKYLALPDPRLKITRLEGEVLLLEVKKPVKGLWLSADVEVQWSDNFLDLMPDDPQVIVASGLGEGTITACCLAKGGYIIKKFTA</sequence>
<evidence type="ECO:0000256" key="2">
    <source>
        <dbReference type="ARBA" id="ARBA00004613"/>
    </source>
</evidence>
<gene>
    <name evidence="18" type="ORF">OZ401_000881</name>
</gene>
<keyword evidence="9" id="KW-0326">Glycosidase</keyword>
<dbReference type="InterPro" id="IPR054593">
    <property type="entry name" value="Beta-mannosidase-like_N2"/>
</dbReference>
<dbReference type="EC" id="3.2.1.25" evidence="5"/>
<evidence type="ECO:0000256" key="3">
    <source>
        <dbReference type="ARBA" id="ARBA00004740"/>
    </source>
</evidence>
<evidence type="ECO:0000256" key="1">
    <source>
        <dbReference type="ARBA" id="ARBA00000829"/>
    </source>
</evidence>
<name>A0ABY9B3J6_9CHLR</name>
<reference evidence="18" key="1">
    <citation type="journal article" date="2024" name="Nature">
        <title>Anoxygenic phototroph of the Chloroflexota uses a type I reaction centre.</title>
        <authorList>
            <person name="Tsuji J.M."/>
            <person name="Shaw N.A."/>
            <person name="Nagashima S."/>
            <person name="Venkiteswaran J.J."/>
            <person name="Schiff S.L."/>
            <person name="Watanabe T."/>
            <person name="Fukui M."/>
            <person name="Hanada S."/>
            <person name="Tank M."/>
            <person name="Neufeld J.D."/>
        </authorList>
    </citation>
    <scope>NUCLEOTIDE SEQUENCE</scope>
    <source>
        <strain evidence="18">L227-S17</strain>
    </source>
</reference>
<dbReference type="Gene3D" id="2.60.120.260">
    <property type="entry name" value="Galactose-binding domain-like"/>
    <property type="match status" value="1"/>
</dbReference>
<keyword evidence="7 18" id="KW-0378">Hydrolase</keyword>
<dbReference type="Gene3D" id="2.60.40.10">
    <property type="entry name" value="Immunoglobulins"/>
    <property type="match status" value="2"/>
</dbReference>
<evidence type="ECO:0000313" key="19">
    <source>
        <dbReference type="Proteomes" id="UP001431572"/>
    </source>
</evidence>
<dbReference type="InterPro" id="IPR036156">
    <property type="entry name" value="Beta-gal/glucu_dom_sf"/>
</dbReference>
<dbReference type="Gene3D" id="3.20.20.80">
    <property type="entry name" value="Glycosidases"/>
    <property type="match status" value="1"/>
</dbReference>
<keyword evidence="19" id="KW-1185">Reference proteome</keyword>
<evidence type="ECO:0000256" key="8">
    <source>
        <dbReference type="ARBA" id="ARBA00023180"/>
    </source>
</evidence>
<dbReference type="InterPro" id="IPR041447">
    <property type="entry name" value="Mannosidase_ig"/>
</dbReference>
<evidence type="ECO:0000256" key="5">
    <source>
        <dbReference type="ARBA" id="ARBA00012754"/>
    </source>
</evidence>
<feature type="domain" description="Beta-mannosidase Ig-fold" evidence="15">
    <location>
        <begin position="755"/>
        <end position="807"/>
    </location>
</feature>